<dbReference type="PANTHER" id="PTHR36221:SF1">
    <property type="entry name" value="DUF742 DOMAIN-CONTAINING PROTEIN"/>
    <property type="match status" value="1"/>
</dbReference>
<dbReference type="Proteomes" id="UP000467124">
    <property type="component" value="Unassembled WGS sequence"/>
</dbReference>
<evidence type="ECO:0000313" key="2">
    <source>
        <dbReference type="EMBL" id="MYR35236.1"/>
    </source>
</evidence>
<comment type="caution">
    <text evidence="2">The sequence shown here is derived from an EMBL/GenBank/DDBJ whole genome shotgun (WGS) entry which is preliminary data.</text>
</comment>
<dbReference type="InterPro" id="IPR007995">
    <property type="entry name" value="DUF742"/>
</dbReference>
<organism evidence="2 3">
    <name type="scientific">Nocardiopsis alba</name>
    <dbReference type="NCBI Taxonomy" id="53437"/>
    <lineage>
        <taxon>Bacteria</taxon>
        <taxon>Bacillati</taxon>
        <taxon>Actinomycetota</taxon>
        <taxon>Actinomycetes</taxon>
        <taxon>Streptosporangiales</taxon>
        <taxon>Nocardiopsidaceae</taxon>
        <taxon>Nocardiopsis</taxon>
    </lineage>
</organism>
<evidence type="ECO:0000313" key="4">
    <source>
        <dbReference type="Proteomes" id="UP001585053"/>
    </source>
</evidence>
<dbReference type="Proteomes" id="UP001585053">
    <property type="component" value="Unassembled WGS sequence"/>
</dbReference>
<keyword evidence="4" id="KW-1185">Reference proteome</keyword>
<reference evidence="2 3" key="1">
    <citation type="journal article" date="2019" name="Nat. Commun.">
        <title>The antimicrobial potential of Streptomyces from insect microbiomes.</title>
        <authorList>
            <person name="Chevrette M.G."/>
            <person name="Carlson C.M."/>
            <person name="Ortega H.E."/>
            <person name="Thomas C."/>
            <person name="Ananiev G.E."/>
            <person name="Barns K.J."/>
            <person name="Book A.J."/>
            <person name="Cagnazzo J."/>
            <person name="Carlos C."/>
            <person name="Flanigan W."/>
            <person name="Grubbs K.J."/>
            <person name="Horn H.A."/>
            <person name="Hoffmann F.M."/>
            <person name="Klassen J.L."/>
            <person name="Knack J.J."/>
            <person name="Lewin G.R."/>
            <person name="McDonald B.R."/>
            <person name="Muller L."/>
            <person name="Melo W.G.P."/>
            <person name="Pinto-Tomas A.A."/>
            <person name="Schmitz A."/>
            <person name="Wendt-Pienkowski E."/>
            <person name="Wildman S."/>
            <person name="Zhao M."/>
            <person name="Zhang F."/>
            <person name="Bugni T.S."/>
            <person name="Andes D.R."/>
            <person name="Pupo M.T."/>
            <person name="Currie C.R."/>
        </authorList>
    </citation>
    <scope>NUCLEOTIDE SEQUENCE [LARGE SCALE GENOMIC DNA]</scope>
    <source>
        <strain evidence="2 3">SID5840</strain>
    </source>
</reference>
<accession>A0A7K2IZG1</accession>
<evidence type="ECO:0000313" key="1">
    <source>
        <dbReference type="EMBL" id="MFB8771074.1"/>
    </source>
</evidence>
<protein>
    <submittedName>
        <fullName evidence="2">DUF742 domain-containing protein</fullName>
    </submittedName>
</protein>
<evidence type="ECO:0000313" key="3">
    <source>
        <dbReference type="Proteomes" id="UP000467124"/>
    </source>
</evidence>
<dbReference type="PANTHER" id="PTHR36221">
    <property type="entry name" value="DUF742 DOMAIN-CONTAINING PROTEIN"/>
    <property type="match status" value="1"/>
</dbReference>
<proteinExistence type="predicted"/>
<reference evidence="1 4" key="2">
    <citation type="submission" date="2024-01" db="EMBL/GenBank/DDBJ databases">
        <title>Genome mining of biosynthetic gene clusters to explore secondary metabolites of Streptomyces sp.</title>
        <authorList>
            <person name="Baig A."/>
            <person name="Ajitkumar Shintre N."/>
            <person name="Kumar H."/>
            <person name="Anbarasu A."/>
            <person name="Ramaiah S."/>
        </authorList>
    </citation>
    <scope>NUCLEOTIDE SEQUENCE [LARGE SCALE GENOMIC DNA]</scope>
    <source>
        <strain evidence="1 4">A01</strain>
    </source>
</reference>
<name>A0A7K2IZG1_9ACTN</name>
<dbReference type="AlphaFoldDB" id="A0A7K2IZG1"/>
<gene>
    <name evidence="2" type="ORF">GTW20_23975</name>
    <name evidence="1" type="ORF">VSQ78_25510</name>
</gene>
<dbReference type="EMBL" id="WWHY01000001">
    <property type="protein sequence ID" value="MYR35236.1"/>
    <property type="molecule type" value="Genomic_DNA"/>
</dbReference>
<dbReference type="Pfam" id="PF05331">
    <property type="entry name" value="DUF742"/>
    <property type="match status" value="1"/>
</dbReference>
<dbReference type="EMBL" id="JAYMRS010000018">
    <property type="protein sequence ID" value="MFB8771074.1"/>
    <property type="molecule type" value="Genomic_DNA"/>
</dbReference>
<sequence>MSVSAYEEDDRSVESNLIRPYSLTGGRTRPSRGDLTVTSQVVAVPSMGSADLDPELELILSVCARPVSVAEVASRAGLPLGVLRVLLSDLLDQGRVVAHTSPWEHRRPDADTLRSVLDGIRRL</sequence>